<name>A0A9X3LLU2_9CORY</name>
<dbReference type="Gene3D" id="1.10.10.2910">
    <property type="match status" value="1"/>
</dbReference>
<dbReference type="PANTHER" id="PTHR43236:SF1">
    <property type="entry name" value="BLL7220 PROTEIN"/>
    <property type="match status" value="1"/>
</dbReference>
<protein>
    <submittedName>
        <fullName evidence="3">ImmA/IrrE family metallo-endopeptidase</fullName>
    </submittedName>
</protein>
<reference evidence="3" key="1">
    <citation type="submission" date="2022-02" db="EMBL/GenBank/DDBJ databases">
        <title>Corynebacterium sp. from urogenital microbiome.</title>
        <authorList>
            <person name="Cappelli E.A."/>
            <person name="Ribeiro T.G."/>
            <person name="Peixe L."/>
        </authorList>
    </citation>
    <scope>NUCLEOTIDE SEQUENCE</scope>
    <source>
        <strain evidence="3">C8Ua_174</strain>
    </source>
</reference>
<dbReference type="Proteomes" id="UP001146469">
    <property type="component" value="Unassembled WGS sequence"/>
</dbReference>
<keyword evidence="4" id="KW-1185">Reference proteome</keyword>
<accession>A0A9X3LLU2</accession>
<organism evidence="3 4">
    <name type="scientific">Corynebacterium evansiae</name>
    <dbReference type="NCBI Taxonomy" id="2913499"/>
    <lineage>
        <taxon>Bacteria</taxon>
        <taxon>Bacillati</taxon>
        <taxon>Actinomycetota</taxon>
        <taxon>Actinomycetes</taxon>
        <taxon>Mycobacteriales</taxon>
        <taxon>Corynebacteriaceae</taxon>
        <taxon>Corynebacterium</taxon>
    </lineage>
</organism>
<sequence length="272" mass="29692">MPSAFSYEQNASPTRQGKSLAEQFRRFYELGDDPIDRIESFTEHVNADLLIRPLPTDVEAISVKDPQTGNIVIGVGTSTSPYRQRFTVAHEVGHILADDIDRSSEVPQCEPNSPSETRANSFARNALCPLDGVQKIAQNLSPTAPGTLSKIIQHFRVSPSVAAIQLKEAGLISEEVCNELSEEWSAPKLASLYGWREQYNADALVSDQPRPSPRLVADATKGYRKGVVSPTAVALARGISSEQVKQELDVAPAEPQPTDSPFTELDAFFEEG</sequence>
<gene>
    <name evidence="3" type="ORF">L8V00_09040</name>
</gene>
<feature type="region of interest" description="Disordered" evidence="1">
    <location>
        <begin position="246"/>
        <end position="272"/>
    </location>
</feature>
<dbReference type="Pfam" id="PF06114">
    <property type="entry name" value="Peptidase_M78"/>
    <property type="match status" value="1"/>
</dbReference>
<dbReference type="RefSeq" id="WP_269944819.1">
    <property type="nucleotide sequence ID" value="NZ_JAKMUT010000008.1"/>
</dbReference>
<evidence type="ECO:0000313" key="3">
    <source>
        <dbReference type="EMBL" id="MCZ9290342.1"/>
    </source>
</evidence>
<evidence type="ECO:0000313" key="4">
    <source>
        <dbReference type="Proteomes" id="UP001146469"/>
    </source>
</evidence>
<dbReference type="PANTHER" id="PTHR43236">
    <property type="entry name" value="ANTITOXIN HIGA1"/>
    <property type="match status" value="1"/>
</dbReference>
<evidence type="ECO:0000259" key="2">
    <source>
        <dbReference type="Pfam" id="PF06114"/>
    </source>
</evidence>
<evidence type="ECO:0000256" key="1">
    <source>
        <dbReference type="SAM" id="MobiDB-lite"/>
    </source>
</evidence>
<feature type="domain" description="IrrE N-terminal-like" evidence="2">
    <location>
        <begin position="49"/>
        <end position="166"/>
    </location>
</feature>
<dbReference type="InterPro" id="IPR010359">
    <property type="entry name" value="IrrE_HExxH"/>
</dbReference>
<comment type="caution">
    <text evidence="3">The sequence shown here is derived from an EMBL/GenBank/DDBJ whole genome shotgun (WGS) entry which is preliminary data.</text>
</comment>
<dbReference type="AlphaFoldDB" id="A0A9X3LLU2"/>
<dbReference type="EMBL" id="JAKMUT010000008">
    <property type="protein sequence ID" value="MCZ9290342.1"/>
    <property type="molecule type" value="Genomic_DNA"/>
</dbReference>
<dbReference type="InterPro" id="IPR052345">
    <property type="entry name" value="Rad_response_metalloprotease"/>
</dbReference>
<proteinExistence type="predicted"/>